<sequence>MADCNFSPCYPFADSFIFGKSQFPPGYACKVLFLHIYCAVFLWPKGNCCMREIIVLMRSISSVKKLYLCCCNHFSGVFAGAGAGNEHVI</sequence>
<dbReference type="EMBL" id="UOFG01000183">
    <property type="protein sequence ID" value="VAW62819.1"/>
    <property type="molecule type" value="Genomic_DNA"/>
</dbReference>
<proteinExistence type="predicted"/>
<reference evidence="1" key="1">
    <citation type="submission" date="2018-06" db="EMBL/GenBank/DDBJ databases">
        <authorList>
            <person name="Zhirakovskaya E."/>
        </authorList>
    </citation>
    <scope>NUCLEOTIDE SEQUENCE</scope>
</reference>
<protein>
    <submittedName>
        <fullName evidence="1">Uncharacterized protein</fullName>
    </submittedName>
</protein>
<name>A0A3B0XLT2_9ZZZZ</name>
<organism evidence="1">
    <name type="scientific">hydrothermal vent metagenome</name>
    <dbReference type="NCBI Taxonomy" id="652676"/>
    <lineage>
        <taxon>unclassified sequences</taxon>
        <taxon>metagenomes</taxon>
        <taxon>ecological metagenomes</taxon>
    </lineage>
</organism>
<accession>A0A3B0XLT2</accession>
<gene>
    <name evidence="1" type="ORF">MNBD_GAMMA11-1705</name>
</gene>
<dbReference type="AlphaFoldDB" id="A0A3B0XLT2"/>
<evidence type="ECO:0000313" key="1">
    <source>
        <dbReference type="EMBL" id="VAW62819.1"/>
    </source>
</evidence>